<dbReference type="SUPFAM" id="SSF64376">
    <property type="entry name" value="YlxR-like"/>
    <property type="match status" value="1"/>
</dbReference>
<dbReference type="Proteomes" id="UP000028488">
    <property type="component" value="Chromosome"/>
</dbReference>
<feature type="region of interest" description="Disordered" evidence="1">
    <location>
        <begin position="92"/>
        <end position="117"/>
    </location>
</feature>
<dbReference type="InterPro" id="IPR007393">
    <property type="entry name" value="YlxR_dom"/>
</dbReference>
<dbReference type="RefSeq" id="WP_081792792.1">
    <property type="nucleotide sequence ID" value="NZ_CP008947.1"/>
</dbReference>
<evidence type="ECO:0000259" key="2">
    <source>
        <dbReference type="Pfam" id="PF04296"/>
    </source>
</evidence>
<dbReference type="eggNOG" id="COG2740">
    <property type="taxonomic scope" value="Bacteria"/>
</dbReference>
<name>A0A076EDR3_RHOOP</name>
<dbReference type="GO" id="GO:0003677">
    <property type="term" value="F:DNA binding"/>
    <property type="evidence" value="ECO:0007669"/>
    <property type="project" value="UniProtKB-KW"/>
</dbReference>
<gene>
    <name evidence="3" type="ORF">EP51_07335</name>
</gene>
<reference evidence="3 4" key="1">
    <citation type="submission" date="2014-07" db="EMBL/GenBank/DDBJ databases">
        <title>Genome Sequence of Rhodococcus opacus Strain R7, a Biodegrader of Mono- and Polycyclic Aromatic Hydrocarbons.</title>
        <authorList>
            <person name="Di Gennaro P."/>
            <person name="Zampolli J."/>
            <person name="Presti I."/>
            <person name="Cappelletti M."/>
            <person name="D'Ursi P."/>
            <person name="Orro A."/>
            <person name="Mezzelani A."/>
            <person name="Milanesi L."/>
        </authorList>
    </citation>
    <scope>NUCLEOTIDE SEQUENCE [LARGE SCALE GENOMIC DNA]</scope>
    <source>
        <strain evidence="3 4">R7</strain>
    </source>
</reference>
<organism evidence="3 4">
    <name type="scientific">Rhodococcus opacus</name>
    <name type="common">Nocardia opaca</name>
    <dbReference type="NCBI Taxonomy" id="37919"/>
    <lineage>
        <taxon>Bacteria</taxon>
        <taxon>Bacillati</taxon>
        <taxon>Actinomycetota</taxon>
        <taxon>Actinomycetes</taxon>
        <taxon>Mycobacteriales</taxon>
        <taxon>Nocardiaceae</taxon>
        <taxon>Rhodococcus</taxon>
    </lineage>
</organism>
<dbReference type="AlphaFoldDB" id="A0A076EDR3"/>
<dbReference type="EMBL" id="CP008947">
    <property type="protein sequence ID" value="AII04410.1"/>
    <property type="molecule type" value="Genomic_DNA"/>
</dbReference>
<keyword evidence="3" id="KW-0238">DNA-binding</keyword>
<sequence length="117" mass="12878">MVQHEHPDSARVPTGSPVRTCIGCRERALAVDLLRVVVSESGPQGHVLAPDPRRRLPGRGAWLHPAEACLSLAERRRAFGRALRVSGSVDSSEVDHWVRAGHPPRAVPLEQNRHKHS</sequence>
<protein>
    <submittedName>
        <fullName evidence="3">DNA-binding protein</fullName>
    </submittedName>
</protein>
<dbReference type="InterPro" id="IPR035931">
    <property type="entry name" value="YlxR-like_sf"/>
</dbReference>
<evidence type="ECO:0000256" key="1">
    <source>
        <dbReference type="SAM" id="MobiDB-lite"/>
    </source>
</evidence>
<accession>A0A076EDR3</accession>
<dbReference type="PANTHER" id="PTHR34215">
    <property type="entry name" value="BLL0784 PROTEIN"/>
    <property type="match status" value="1"/>
</dbReference>
<dbReference type="InterPro" id="IPR037465">
    <property type="entry name" value="YlxR"/>
</dbReference>
<evidence type="ECO:0000313" key="3">
    <source>
        <dbReference type="EMBL" id="AII04410.1"/>
    </source>
</evidence>
<evidence type="ECO:0000313" key="4">
    <source>
        <dbReference type="Proteomes" id="UP000028488"/>
    </source>
</evidence>
<dbReference type="PANTHER" id="PTHR34215:SF1">
    <property type="entry name" value="YLXR DOMAIN-CONTAINING PROTEIN"/>
    <property type="match status" value="1"/>
</dbReference>
<feature type="domain" description="YlxR" evidence="2">
    <location>
        <begin position="19"/>
        <end position="86"/>
    </location>
</feature>
<dbReference type="Gene3D" id="3.30.1230.10">
    <property type="entry name" value="YlxR-like"/>
    <property type="match status" value="1"/>
</dbReference>
<proteinExistence type="predicted"/>
<dbReference type="Pfam" id="PF04296">
    <property type="entry name" value="YlxR"/>
    <property type="match status" value="1"/>
</dbReference>